<feature type="domain" description="Hydroxymethylglutaryl-coenzyme A synthase N-terminal" evidence="3">
    <location>
        <begin position="2"/>
        <end position="171"/>
    </location>
</feature>
<evidence type="ECO:0000259" key="3">
    <source>
        <dbReference type="Pfam" id="PF01154"/>
    </source>
</evidence>
<dbReference type="Gene3D" id="3.40.47.10">
    <property type="match status" value="2"/>
</dbReference>
<dbReference type="Proteomes" id="UP000467130">
    <property type="component" value="Chromosome"/>
</dbReference>
<organism evidence="5 6">
    <name type="scientific">Mycobacterium stomatepiae</name>
    <dbReference type="NCBI Taxonomy" id="470076"/>
    <lineage>
        <taxon>Bacteria</taxon>
        <taxon>Bacillati</taxon>
        <taxon>Actinomycetota</taxon>
        <taxon>Actinomycetes</taxon>
        <taxon>Mycobacteriales</taxon>
        <taxon>Mycobacteriaceae</taxon>
        <taxon>Mycobacterium</taxon>
        <taxon>Mycobacterium simiae complex</taxon>
    </lineage>
</organism>
<name>A0A7I7Q7B9_9MYCO</name>
<dbReference type="InterPro" id="IPR013746">
    <property type="entry name" value="HMG_CoA_synt_C_dom"/>
</dbReference>
<dbReference type="GO" id="GO:0006084">
    <property type="term" value="P:acetyl-CoA metabolic process"/>
    <property type="evidence" value="ECO:0007669"/>
    <property type="project" value="InterPro"/>
</dbReference>
<sequence>MKTVGIEDLNTYAGVSYIDVADLFEGRGLDIARMQNLGQHERSIGLGFEDPVTNAVNAARPIVERLDPQERARIEMVVTSTESGVDYSKSVASYVHDYLNLSRRCRFLEVKQACYGATGALQLAIGYLAAELSPGAKVLVIGTDIALVDARAEYAEPSTGFGATAILLGGDPLILGVDLGAFGTYSYETLDSARPTPRADIADVDRSLAAYLDCLTNTVSDYCERVQAADFTSSFHQLAMHTPFAGIVKAAHRKLMRESGWLSQEDIDADFDRRLSPSLVFPRRVGNLCSASLYLALQSLIENTHLTGPYRVGLYSYGSGCSAEFYSGIVSAGAAEAMTGWGLAHRLNQRTQLSFADYTQLLDDNLAVLDPVADREIDWAAYAQYVPSDTGPLLALKKISGYHRRYEWIT</sequence>
<accession>A0A7I7Q7B9</accession>
<gene>
    <name evidence="5" type="ORF">MSTO_24400</name>
</gene>
<dbReference type="CDD" id="cd00827">
    <property type="entry name" value="init_cond_enzymes"/>
    <property type="match status" value="1"/>
</dbReference>
<dbReference type="EMBL" id="AP022587">
    <property type="protein sequence ID" value="BBY22235.1"/>
    <property type="molecule type" value="Genomic_DNA"/>
</dbReference>
<dbReference type="PANTHER" id="PTHR43323">
    <property type="entry name" value="3-HYDROXY-3-METHYLGLUTARYL COENZYME A SYNTHASE"/>
    <property type="match status" value="1"/>
</dbReference>
<keyword evidence="6" id="KW-1185">Reference proteome</keyword>
<evidence type="ECO:0000259" key="4">
    <source>
        <dbReference type="Pfam" id="PF08540"/>
    </source>
</evidence>
<protein>
    <submittedName>
        <fullName evidence="5">Hydroxymethylglutaryl-CoA synthase</fullName>
    </submittedName>
</protein>
<evidence type="ECO:0000256" key="1">
    <source>
        <dbReference type="ARBA" id="ARBA00007061"/>
    </source>
</evidence>
<dbReference type="Pfam" id="PF01154">
    <property type="entry name" value="HMG_CoA_synt_N"/>
    <property type="match status" value="1"/>
</dbReference>
<evidence type="ECO:0000313" key="6">
    <source>
        <dbReference type="Proteomes" id="UP000467130"/>
    </source>
</evidence>
<evidence type="ECO:0000256" key="2">
    <source>
        <dbReference type="ARBA" id="ARBA00022679"/>
    </source>
</evidence>
<dbReference type="Pfam" id="PF08540">
    <property type="entry name" value="HMG_CoA_synt_C"/>
    <property type="match status" value="1"/>
</dbReference>
<dbReference type="GO" id="GO:0004421">
    <property type="term" value="F:hydroxymethylglutaryl-CoA synthase activity"/>
    <property type="evidence" value="ECO:0007669"/>
    <property type="project" value="InterPro"/>
</dbReference>
<dbReference type="InterPro" id="IPR016039">
    <property type="entry name" value="Thiolase-like"/>
</dbReference>
<keyword evidence="2" id="KW-0808">Transferase</keyword>
<proteinExistence type="inferred from homology"/>
<dbReference type="AlphaFoldDB" id="A0A7I7Q7B9"/>
<reference evidence="5 6" key="1">
    <citation type="journal article" date="2019" name="Emerg. Microbes Infect.">
        <title>Comprehensive subspecies identification of 175 nontuberculous mycobacteria species based on 7547 genomic profiles.</title>
        <authorList>
            <person name="Matsumoto Y."/>
            <person name="Kinjo T."/>
            <person name="Motooka D."/>
            <person name="Nabeya D."/>
            <person name="Jung N."/>
            <person name="Uechi K."/>
            <person name="Horii T."/>
            <person name="Iida T."/>
            <person name="Fujita J."/>
            <person name="Nakamura S."/>
        </authorList>
    </citation>
    <scope>NUCLEOTIDE SEQUENCE [LARGE SCALE GENOMIC DNA]</scope>
    <source>
        <strain evidence="5 6">JCM 17783</strain>
    </source>
</reference>
<comment type="similarity">
    <text evidence="1">Belongs to the thiolase-like superfamily. HMG-CoA synthase family.</text>
</comment>
<dbReference type="SUPFAM" id="SSF53901">
    <property type="entry name" value="Thiolase-like"/>
    <property type="match status" value="2"/>
</dbReference>
<feature type="domain" description="Hydroxymethylglutaryl-coenzyme A synthase C-terminal" evidence="4">
    <location>
        <begin position="270"/>
        <end position="363"/>
    </location>
</feature>
<evidence type="ECO:0000313" key="5">
    <source>
        <dbReference type="EMBL" id="BBY22235.1"/>
    </source>
</evidence>
<dbReference type="RefSeq" id="WP_163790292.1">
    <property type="nucleotide sequence ID" value="NZ_AP022587.1"/>
</dbReference>
<dbReference type="KEGG" id="msto:MSTO_24400"/>
<dbReference type="PANTHER" id="PTHR43323:SF2">
    <property type="entry name" value="HYDROXYMETHYLGLUTARYL-COA SYNTHASE"/>
    <property type="match status" value="1"/>
</dbReference>
<dbReference type="InterPro" id="IPR013528">
    <property type="entry name" value="HMG_CoA_synth_N"/>
</dbReference>